<dbReference type="PANTHER" id="PTHR32552:SF81">
    <property type="entry name" value="TONB-DEPENDENT OUTER MEMBRANE RECEPTOR"/>
    <property type="match status" value="1"/>
</dbReference>
<evidence type="ECO:0000256" key="3">
    <source>
        <dbReference type="ARBA" id="ARBA00022452"/>
    </source>
</evidence>
<evidence type="ECO:0000256" key="5">
    <source>
        <dbReference type="ARBA" id="ARBA00022692"/>
    </source>
</evidence>
<feature type="domain" description="TonB-dependent receptor-like beta-barrel" evidence="14">
    <location>
        <begin position="456"/>
        <end position="792"/>
    </location>
</feature>
<evidence type="ECO:0000256" key="4">
    <source>
        <dbReference type="ARBA" id="ARBA00022496"/>
    </source>
</evidence>
<keyword evidence="2 11" id="KW-0813">Transport</keyword>
<dbReference type="InterPro" id="IPR000531">
    <property type="entry name" value="Beta-barrel_TonB"/>
</dbReference>
<evidence type="ECO:0000256" key="2">
    <source>
        <dbReference type="ARBA" id="ARBA00022448"/>
    </source>
</evidence>
<dbReference type="Pfam" id="PF00593">
    <property type="entry name" value="TonB_dep_Rec_b-barrel"/>
    <property type="match status" value="1"/>
</dbReference>
<evidence type="ECO:0000256" key="10">
    <source>
        <dbReference type="ARBA" id="ARBA00023237"/>
    </source>
</evidence>
<dbReference type="GO" id="GO:0009279">
    <property type="term" value="C:cell outer membrane"/>
    <property type="evidence" value="ECO:0007669"/>
    <property type="project" value="UniProtKB-SubCell"/>
</dbReference>
<feature type="domain" description="TonB-dependent receptor plug" evidence="15">
    <location>
        <begin position="56"/>
        <end position="161"/>
    </location>
</feature>
<evidence type="ECO:0000256" key="12">
    <source>
        <dbReference type="RuleBase" id="RU003357"/>
    </source>
</evidence>
<evidence type="ECO:0000256" key="1">
    <source>
        <dbReference type="ARBA" id="ARBA00004571"/>
    </source>
</evidence>
<evidence type="ECO:0000313" key="16">
    <source>
        <dbReference type="EMBL" id="ACL93951.1"/>
    </source>
</evidence>
<dbReference type="PhylomeDB" id="A0A0H3C5I6"/>
<evidence type="ECO:0000256" key="13">
    <source>
        <dbReference type="SAM" id="SignalP"/>
    </source>
</evidence>
<dbReference type="InterPro" id="IPR039426">
    <property type="entry name" value="TonB-dep_rcpt-like"/>
</dbReference>
<keyword evidence="3 11" id="KW-1134">Transmembrane beta strand</keyword>
<dbReference type="KEGG" id="ccs:CCNA_00486"/>
<dbReference type="Gene3D" id="2.170.130.10">
    <property type="entry name" value="TonB-dependent receptor, plug domain"/>
    <property type="match status" value="1"/>
</dbReference>
<organism evidence="16 17">
    <name type="scientific">Caulobacter vibrioides (strain NA1000 / CB15N)</name>
    <name type="common">Caulobacter crescentus</name>
    <dbReference type="NCBI Taxonomy" id="565050"/>
    <lineage>
        <taxon>Bacteria</taxon>
        <taxon>Pseudomonadati</taxon>
        <taxon>Pseudomonadota</taxon>
        <taxon>Alphaproteobacteria</taxon>
        <taxon>Caulobacterales</taxon>
        <taxon>Caulobacteraceae</taxon>
        <taxon>Caulobacter</taxon>
    </lineage>
</organism>
<dbReference type="InterPro" id="IPR012910">
    <property type="entry name" value="Plug_dom"/>
</dbReference>
<keyword evidence="16" id="KW-0675">Receptor</keyword>
<sequence>MRAFRTTTLLSASALSLLVAAPALAAGQESAPASNNEPALLGELVVTAQKRAQDPVDVPIAVTAYSGKFLEAIGVKAFDELSAFTPGFLVQNQSNNNSGFVMRGITSDSGSATDETRVSIYQDGVPISRSRGSYVELFDMERVEVAKGPQSTLFGRGALIGAVNLVQNKANPGGFDWALRAEAGTRGYRVGEGMVNFAVGESSALRIAARLRQTDGYVKDAAGGDPYDSTDSQAVRVGFHTEAGGLKFDLIGNYQVDDTTGTSFKSNTFNPSNPITGQALSDTSVGGFATLAPGAGFEGGAPLGLDRKVYGLTALADYRINDSLTLSSITATRAFHSTEVFDPDGSSLPILTFAEDAQGRQQSQELRLRYDAGGRFSGFVGANYFHETGSWRIPGQMDERLVLALLAGASPLGISRPTPQPQAVLTNPAYLAQVLQLGFGIPSSLATGFASNLKPIHREEFANYSENTTYDVYADGTLRLTDKLELTAGVRYTSEDREASYRSTVQNGRSILGVLLAAPTPTNLFLAAQPNAVNNAALPMLGLLNQPTANNGDTFSKSISDSGVTWRLVGRYAASEDLSLYASFARGRRPDVISTSAPAAPLGQPRFGIVKAEVVDSYEAGAKGKLMDGRLYLSGAVFRYDYDNFATTFRQGAQIVTLNAGKAKAYGFEGEARLQAGDFWTLFGTYGYNHARLESGLRKGNQFRLSPDHAVSVGALFSREGLGGKVTFTPTYTWRSKMFFDDNNDRADLQSAGLFPDTRLDEFQDAYGLLNVRLGFGAVDDRWKIEAFVENLNDKRYLKDAGNTGDSFGIPTFIAGKPRFMGIGITFRH</sequence>
<keyword evidence="6" id="KW-0408">Iron</keyword>
<comment type="subcellular location">
    <subcellularLocation>
        <location evidence="1 11">Cell outer membrane</location>
        <topology evidence="1 11">Multi-pass membrane protein</topology>
    </subcellularLocation>
</comment>
<evidence type="ECO:0000313" key="17">
    <source>
        <dbReference type="Proteomes" id="UP000001364"/>
    </source>
</evidence>
<dbReference type="OrthoDB" id="7313036at2"/>
<dbReference type="PATRIC" id="fig|565050.3.peg.477"/>
<keyword evidence="7" id="KW-0406">Ion transport</keyword>
<proteinExistence type="inferred from homology"/>
<dbReference type="HOGENOM" id="CLU_008287_15_0_5"/>
<dbReference type="InterPro" id="IPR037066">
    <property type="entry name" value="Plug_dom_sf"/>
</dbReference>
<evidence type="ECO:0000256" key="6">
    <source>
        <dbReference type="ARBA" id="ARBA00023004"/>
    </source>
</evidence>
<evidence type="ECO:0000256" key="7">
    <source>
        <dbReference type="ARBA" id="ARBA00023065"/>
    </source>
</evidence>
<dbReference type="Proteomes" id="UP000001364">
    <property type="component" value="Chromosome"/>
</dbReference>
<keyword evidence="13" id="KW-0732">Signal</keyword>
<dbReference type="SUPFAM" id="SSF56935">
    <property type="entry name" value="Porins"/>
    <property type="match status" value="1"/>
</dbReference>
<keyword evidence="10 11" id="KW-0998">Cell outer membrane</keyword>
<evidence type="ECO:0000259" key="15">
    <source>
        <dbReference type="Pfam" id="PF07715"/>
    </source>
</evidence>
<dbReference type="PROSITE" id="PS52016">
    <property type="entry name" value="TONB_DEPENDENT_REC_3"/>
    <property type="match status" value="1"/>
</dbReference>
<dbReference type="RefSeq" id="YP_002515859.1">
    <property type="nucleotide sequence ID" value="NC_011916.1"/>
</dbReference>
<keyword evidence="5 11" id="KW-0812">Transmembrane</keyword>
<dbReference type="RefSeq" id="WP_010918342.1">
    <property type="nucleotide sequence ID" value="NC_011916.1"/>
</dbReference>
<feature type="chain" id="PRO_5002605700" evidence="13">
    <location>
        <begin position="26"/>
        <end position="829"/>
    </location>
</feature>
<comment type="similarity">
    <text evidence="11 12">Belongs to the TonB-dependent receptor family.</text>
</comment>
<feature type="signal peptide" evidence="13">
    <location>
        <begin position="1"/>
        <end position="25"/>
    </location>
</feature>
<keyword evidence="8 12" id="KW-0798">TonB box</keyword>
<dbReference type="GO" id="GO:0006826">
    <property type="term" value="P:iron ion transport"/>
    <property type="evidence" value="ECO:0007669"/>
    <property type="project" value="UniProtKB-KW"/>
</dbReference>
<keyword evidence="4" id="KW-0410">Iron transport</keyword>
<evidence type="ECO:0000256" key="8">
    <source>
        <dbReference type="ARBA" id="ARBA00023077"/>
    </source>
</evidence>
<dbReference type="Gene3D" id="2.40.170.20">
    <property type="entry name" value="TonB-dependent receptor, beta-barrel domain"/>
    <property type="match status" value="1"/>
</dbReference>
<evidence type="ECO:0000259" key="14">
    <source>
        <dbReference type="Pfam" id="PF00593"/>
    </source>
</evidence>
<protein>
    <submittedName>
        <fullName evidence="16">TonB-dependent receptor</fullName>
    </submittedName>
</protein>
<reference evidence="16 17" key="1">
    <citation type="journal article" date="2010" name="J. Bacteriol.">
        <title>The genetic basis of laboratory adaptation in Caulobacter crescentus.</title>
        <authorList>
            <person name="Marks M.E."/>
            <person name="Castro-Rojas C.M."/>
            <person name="Teiling C."/>
            <person name="Du L."/>
            <person name="Kapatral V."/>
            <person name="Walunas T.L."/>
            <person name="Crosson S."/>
        </authorList>
    </citation>
    <scope>NUCLEOTIDE SEQUENCE [LARGE SCALE GENOMIC DNA]</scope>
    <source>
        <strain evidence="17">NA1000 / CB15N</strain>
    </source>
</reference>
<accession>A0A0H3C5I6</accession>
<dbReference type="SMR" id="A0A0H3C5I6"/>
<keyword evidence="9 11" id="KW-0472">Membrane</keyword>
<evidence type="ECO:0000256" key="9">
    <source>
        <dbReference type="ARBA" id="ARBA00023136"/>
    </source>
</evidence>
<dbReference type="InterPro" id="IPR036942">
    <property type="entry name" value="Beta-barrel_TonB_sf"/>
</dbReference>
<dbReference type="EMBL" id="CP001340">
    <property type="protein sequence ID" value="ACL93951.1"/>
    <property type="molecule type" value="Genomic_DNA"/>
</dbReference>
<evidence type="ECO:0000256" key="11">
    <source>
        <dbReference type="PROSITE-ProRule" id="PRU01360"/>
    </source>
</evidence>
<dbReference type="Pfam" id="PF07715">
    <property type="entry name" value="Plug"/>
    <property type="match status" value="1"/>
</dbReference>
<dbReference type="GeneID" id="7330614"/>
<dbReference type="AlphaFoldDB" id="A0A0H3C5I6"/>
<dbReference type="PANTHER" id="PTHR32552">
    <property type="entry name" value="FERRICHROME IRON RECEPTOR-RELATED"/>
    <property type="match status" value="1"/>
</dbReference>
<gene>
    <name evidence="16" type="ordered locus">CCNA_00486</name>
</gene>
<keyword evidence="17" id="KW-1185">Reference proteome</keyword>
<name>A0A0H3C5I6_CAUVN</name>